<feature type="transmembrane region" description="Helical" evidence="1">
    <location>
        <begin position="36"/>
        <end position="57"/>
    </location>
</feature>
<comment type="caution">
    <text evidence="2">The sequence shown here is derived from an EMBL/GenBank/DDBJ whole genome shotgun (WGS) entry which is preliminary data.</text>
</comment>
<evidence type="ECO:0000313" key="3">
    <source>
        <dbReference type="Proteomes" id="UP000004810"/>
    </source>
</evidence>
<dbReference type="Proteomes" id="UP000004810">
    <property type="component" value="Unassembled WGS sequence"/>
</dbReference>
<keyword evidence="1" id="KW-1133">Transmembrane helix</keyword>
<gene>
    <name evidence="2" type="ORF">WUBG_11572</name>
</gene>
<reference evidence="3" key="1">
    <citation type="submission" date="2012-08" db="EMBL/GenBank/DDBJ databases">
        <title>The Genome Sequence of Wuchereria bancrofti.</title>
        <authorList>
            <person name="Nutman T.B."/>
            <person name="Fink D.L."/>
            <person name="Russ C."/>
            <person name="Young S."/>
            <person name="Zeng Q."/>
            <person name="Koehrsen M."/>
            <person name="Alvarado L."/>
            <person name="Berlin A."/>
            <person name="Chapman S.B."/>
            <person name="Chen Z."/>
            <person name="Freedman E."/>
            <person name="Gellesch M."/>
            <person name="Goldberg J."/>
            <person name="Griggs A."/>
            <person name="Gujja S."/>
            <person name="Heilman E.R."/>
            <person name="Heiman D."/>
            <person name="Hepburn T."/>
            <person name="Howarth C."/>
            <person name="Jen D."/>
            <person name="Larson L."/>
            <person name="Lewis B."/>
            <person name="Mehta T."/>
            <person name="Park D."/>
            <person name="Pearson M."/>
            <person name="Roberts A."/>
            <person name="Saif S."/>
            <person name="Shea T."/>
            <person name="Shenoy N."/>
            <person name="Sisk P."/>
            <person name="Stolte C."/>
            <person name="Sykes S."/>
            <person name="Walk T."/>
            <person name="White J."/>
            <person name="Yandava C."/>
            <person name="Haas B."/>
            <person name="Henn M.R."/>
            <person name="Nusbaum C."/>
            <person name="Birren B."/>
        </authorList>
    </citation>
    <scope>NUCLEOTIDE SEQUENCE [LARGE SCALE GENOMIC DNA]</scope>
    <source>
        <strain evidence="3">NA</strain>
    </source>
</reference>
<keyword evidence="1" id="KW-0812">Transmembrane</keyword>
<dbReference type="AlphaFoldDB" id="J9E5U7"/>
<proteinExistence type="predicted"/>
<evidence type="ECO:0000256" key="1">
    <source>
        <dbReference type="SAM" id="Phobius"/>
    </source>
</evidence>
<keyword evidence="1" id="KW-0472">Membrane</keyword>
<protein>
    <submittedName>
        <fullName evidence="2">Uncharacterized protein</fullName>
    </submittedName>
</protein>
<organism evidence="2 3">
    <name type="scientific">Wuchereria bancrofti</name>
    <dbReference type="NCBI Taxonomy" id="6293"/>
    <lineage>
        <taxon>Eukaryota</taxon>
        <taxon>Metazoa</taxon>
        <taxon>Ecdysozoa</taxon>
        <taxon>Nematoda</taxon>
        <taxon>Chromadorea</taxon>
        <taxon>Rhabditida</taxon>
        <taxon>Spirurina</taxon>
        <taxon>Spiruromorpha</taxon>
        <taxon>Filarioidea</taxon>
        <taxon>Onchocercidae</taxon>
        <taxon>Wuchereria</taxon>
    </lineage>
</organism>
<name>J9E5U7_WUCBA</name>
<accession>J9E5U7</accession>
<sequence>MPECDCRTIPLIQNPRLVTDRTLWPAPFMKPKRASLFYWTIMTVLSSFVDTSEYTLFN</sequence>
<dbReference type="EMBL" id="ADBV01007680">
    <property type="protein sequence ID" value="EJW77518.1"/>
    <property type="molecule type" value="Genomic_DNA"/>
</dbReference>
<evidence type="ECO:0000313" key="2">
    <source>
        <dbReference type="EMBL" id="EJW77518.1"/>
    </source>
</evidence>